<evidence type="ECO:0000313" key="5">
    <source>
        <dbReference type="Proteomes" id="UP000016924"/>
    </source>
</evidence>
<dbReference type="SUPFAM" id="SSF53474">
    <property type="entry name" value="alpha/beta-Hydrolases"/>
    <property type="match status" value="1"/>
</dbReference>
<protein>
    <recommendedName>
        <fullName evidence="3">Peptidase S9 prolyl oligopeptidase catalytic domain-containing protein</fullName>
    </recommendedName>
</protein>
<dbReference type="EMBL" id="JH767556">
    <property type="protein sequence ID" value="EON61790.1"/>
    <property type="molecule type" value="Genomic_DNA"/>
</dbReference>
<feature type="domain" description="Peptidase S9 prolyl oligopeptidase catalytic" evidence="3">
    <location>
        <begin position="415"/>
        <end position="580"/>
    </location>
</feature>
<dbReference type="Proteomes" id="UP000016924">
    <property type="component" value="Unassembled WGS sequence"/>
</dbReference>
<dbReference type="Pfam" id="PF00326">
    <property type="entry name" value="Peptidase_S9"/>
    <property type="match status" value="1"/>
</dbReference>
<accession>R7YIQ1</accession>
<evidence type="ECO:0000256" key="2">
    <source>
        <dbReference type="SAM" id="SignalP"/>
    </source>
</evidence>
<keyword evidence="5" id="KW-1185">Reference proteome</keyword>
<dbReference type="eggNOG" id="ENOG502QS8J">
    <property type="taxonomic scope" value="Eukaryota"/>
</dbReference>
<evidence type="ECO:0000256" key="1">
    <source>
        <dbReference type="ARBA" id="ARBA00022729"/>
    </source>
</evidence>
<dbReference type="RefSeq" id="XP_007777107.1">
    <property type="nucleotide sequence ID" value="XM_007778917.1"/>
</dbReference>
<proteinExistence type="predicted"/>
<dbReference type="OrthoDB" id="449091at2759"/>
<dbReference type="PANTHER" id="PTHR43037">
    <property type="entry name" value="UNNAMED PRODUCT-RELATED"/>
    <property type="match status" value="1"/>
</dbReference>
<dbReference type="AlphaFoldDB" id="R7YIQ1"/>
<dbReference type="GeneID" id="19898318"/>
<keyword evidence="1 2" id="KW-0732">Signal</keyword>
<evidence type="ECO:0000313" key="4">
    <source>
        <dbReference type="EMBL" id="EON61790.1"/>
    </source>
</evidence>
<dbReference type="GO" id="GO:0006508">
    <property type="term" value="P:proteolysis"/>
    <property type="evidence" value="ECO:0007669"/>
    <property type="project" value="InterPro"/>
</dbReference>
<dbReference type="InterPro" id="IPR029058">
    <property type="entry name" value="AB_hydrolase_fold"/>
</dbReference>
<dbReference type="Gene3D" id="3.40.50.1820">
    <property type="entry name" value="alpha/beta hydrolase"/>
    <property type="match status" value="1"/>
</dbReference>
<evidence type="ECO:0000259" key="3">
    <source>
        <dbReference type="Pfam" id="PF00326"/>
    </source>
</evidence>
<dbReference type="InterPro" id="IPR001375">
    <property type="entry name" value="Peptidase_S9_cat"/>
</dbReference>
<reference evidence="5" key="1">
    <citation type="submission" date="2012-06" db="EMBL/GenBank/DDBJ databases">
        <title>The genome sequence of Coniosporium apollinis CBS 100218.</title>
        <authorList>
            <consortium name="The Broad Institute Genome Sequencing Platform"/>
            <person name="Cuomo C."/>
            <person name="Gorbushina A."/>
            <person name="Noack S."/>
            <person name="Walker B."/>
            <person name="Young S.K."/>
            <person name="Zeng Q."/>
            <person name="Gargeya S."/>
            <person name="Fitzgerald M."/>
            <person name="Haas B."/>
            <person name="Abouelleil A."/>
            <person name="Alvarado L."/>
            <person name="Arachchi H.M."/>
            <person name="Berlin A.M."/>
            <person name="Chapman S.B."/>
            <person name="Goldberg J."/>
            <person name="Griggs A."/>
            <person name="Gujja S."/>
            <person name="Hansen M."/>
            <person name="Howarth C."/>
            <person name="Imamovic A."/>
            <person name="Larimer J."/>
            <person name="McCowan C."/>
            <person name="Montmayeur A."/>
            <person name="Murphy C."/>
            <person name="Neiman D."/>
            <person name="Pearson M."/>
            <person name="Priest M."/>
            <person name="Roberts A."/>
            <person name="Saif S."/>
            <person name="Shea T."/>
            <person name="Sisk P."/>
            <person name="Sykes S."/>
            <person name="Wortman J."/>
            <person name="Nusbaum C."/>
            <person name="Birren B."/>
        </authorList>
    </citation>
    <scope>NUCLEOTIDE SEQUENCE [LARGE SCALE GENOMIC DNA]</scope>
    <source>
        <strain evidence="5">CBS 100218</strain>
    </source>
</reference>
<dbReference type="InterPro" id="IPR050955">
    <property type="entry name" value="Plant_Biomass_Hydrol_Est"/>
</dbReference>
<feature type="chain" id="PRO_5004449791" description="Peptidase S9 prolyl oligopeptidase catalytic domain-containing protein" evidence="2">
    <location>
        <begin position="22"/>
        <end position="888"/>
    </location>
</feature>
<dbReference type="GO" id="GO:0008236">
    <property type="term" value="F:serine-type peptidase activity"/>
    <property type="evidence" value="ECO:0007669"/>
    <property type="project" value="InterPro"/>
</dbReference>
<sequence length="888" mass="98292">MFLFCDSLIAAVFYLILLAHAFDEQKPVLTAETQEQLAFTSTWQVLGPFQIESAWGADSLERFGGFRNLQYSDEAQYRSSLAPNGMVNWSLLSGENITCSSFGARISLRVGFPHVDWTFFQQVYGWAALQYQAWARGEIIVTGPKPRAVIFYTDHLLEYWIDDELYFGGDSYAYRKAPPVIHLNPGRHRVDVRLVRDVRAMGGLGEPTIQVDLELRTVSGDLEVAREEILTADVVDGSLASPLASIALRNNGHNAIEIIEVAAADTATSTSLLSEEPLILAPGQTRPIAFNILEYSKETSSIGVRIHYRSIRGPGTIYTLTGSQKLHQRSVHEPHKITFLHPGGIVSYAILRPPSRRASHERGRDSSLPILLQLHGAGLEAESDIVAHALDPVPDLCAWVLFPTGVTPWSSDDWHAWGFADVQAAISAIPAWIERNDWGGPGADVDRWLVSGHSNGGQGTWYALTHYPDSIFAAAPVSGYLSIQNYVPYQLWQPMDPRRRSVLGASMNGYRHELLAENAKGIPILQQHGSDDDNVPAYHSRLMSQLLPLAGWHSTYAELAGEGHWFDGVMTTEPLRDFYDKHLETPARVLRPKCSTSESAGDFPPPFSLIVANPADTGSKGGVQVTHLDDPGQLGRVDVSTDCASHFMTVTTSNIVGFSIKSHDRHLSFSVDNQKIQQTSTQLHEDCLELWKDHDGLWRVLLAVRKGRQLGALEAILRSMGRFTIRYHDNTTYRTALQIARNLYQYFSADSGIECMDVHSTNQPGNMITVMTGMGLSKSLLHSFPIEIVAHGELSIRDSDGRQRLYSEDKLSAIFLRPLRDEGLEMVIWGADAESVAVAARLVPMLTGVGQPDFVVLSDSSRWRGADGALAMGFFDHAWNVSKSSFFS</sequence>
<organism evidence="4 5">
    <name type="scientific">Coniosporium apollinis (strain CBS 100218)</name>
    <name type="common">Rock-inhabiting black yeast</name>
    <dbReference type="NCBI Taxonomy" id="1168221"/>
    <lineage>
        <taxon>Eukaryota</taxon>
        <taxon>Fungi</taxon>
        <taxon>Dikarya</taxon>
        <taxon>Ascomycota</taxon>
        <taxon>Pezizomycotina</taxon>
        <taxon>Dothideomycetes</taxon>
        <taxon>Dothideomycetes incertae sedis</taxon>
        <taxon>Coniosporium</taxon>
    </lineage>
</organism>
<dbReference type="OMA" id="HAREQHF"/>
<name>R7YIQ1_CONA1</name>
<gene>
    <name evidence="4" type="ORF">W97_01007</name>
</gene>
<dbReference type="HOGENOM" id="CLU_014627_1_0_1"/>
<dbReference type="STRING" id="1168221.R7YIQ1"/>
<dbReference type="PANTHER" id="PTHR43037:SF4">
    <property type="entry name" value="PEPTIDASE S9 PROLYL OLIGOPEPTIDASE CATALYTIC DOMAIN-CONTAINING PROTEIN"/>
    <property type="match status" value="1"/>
</dbReference>
<feature type="signal peptide" evidence="2">
    <location>
        <begin position="1"/>
        <end position="21"/>
    </location>
</feature>